<evidence type="ECO:0000259" key="2">
    <source>
        <dbReference type="PROSITE" id="PS50234"/>
    </source>
</evidence>
<reference evidence="3 4" key="1">
    <citation type="submission" date="2016-12" db="EMBL/GenBank/DDBJ databases">
        <title>Thioflexothrix psekupsii D3 genome sequencing and assembly.</title>
        <authorList>
            <person name="Fomenkov A."/>
            <person name="Vincze T."/>
            <person name="Grabovich M."/>
            <person name="Anton B.P."/>
            <person name="Dubinina G."/>
            <person name="Orlova M."/>
            <person name="Belousova E."/>
            <person name="Roberts R.J."/>
        </authorList>
    </citation>
    <scope>NUCLEOTIDE SEQUENCE [LARGE SCALE GENOMIC DNA]</scope>
    <source>
        <strain evidence="3">D3</strain>
    </source>
</reference>
<proteinExistence type="predicted"/>
<comment type="caution">
    <text evidence="3">The sequence shown here is derived from an EMBL/GenBank/DDBJ whole genome shotgun (WGS) entry which is preliminary data.</text>
</comment>
<feature type="chain" id="PRO_5012197145" description="VWFA domain-containing protein" evidence="1">
    <location>
        <begin position="30"/>
        <end position="878"/>
    </location>
</feature>
<gene>
    <name evidence="3" type="ORF">TPSD3_02085</name>
</gene>
<name>A0A251XA81_9GAMM</name>
<dbReference type="AlphaFoldDB" id="A0A251XA81"/>
<dbReference type="EMBL" id="MSLT01000006">
    <property type="protein sequence ID" value="OUD15341.1"/>
    <property type="molecule type" value="Genomic_DNA"/>
</dbReference>
<dbReference type="PROSITE" id="PS50234">
    <property type="entry name" value="VWFA"/>
    <property type="match status" value="1"/>
</dbReference>
<protein>
    <recommendedName>
        <fullName evidence="2">VWFA domain-containing protein</fullName>
    </recommendedName>
</protein>
<keyword evidence="4" id="KW-1185">Reference proteome</keyword>
<dbReference type="Pfam" id="PF00092">
    <property type="entry name" value="VWA"/>
    <property type="match status" value="1"/>
</dbReference>
<dbReference type="SMART" id="SM00327">
    <property type="entry name" value="VWA"/>
    <property type="match status" value="1"/>
</dbReference>
<evidence type="ECO:0000313" key="3">
    <source>
        <dbReference type="EMBL" id="OUD15341.1"/>
    </source>
</evidence>
<feature type="signal peptide" evidence="1">
    <location>
        <begin position="1"/>
        <end position="29"/>
    </location>
</feature>
<evidence type="ECO:0000256" key="1">
    <source>
        <dbReference type="SAM" id="SignalP"/>
    </source>
</evidence>
<feature type="domain" description="VWFA" evidence="2">
    <location>
        <begin position="449"/>
        <end position="617"/>
    </location>
</feature>
<dbReference type="CDD" id="cd00198">
    <property type="entry name" value="vWFA"/>
    <property type="match status" value="1"/>
</dbReference>
<dbReference type="InterPro" id="IPR002035">
    <property type="entry name" value="VWF_A"/>
</dbReference>
<dbReference type="NCBIfam" id="NF041940">
    <property type="entry name" value="choice_anch_X"/>
    <property type="match status" value="1"/>
</dbReference>
<accession>A0A251XA81</accession>
<dbReference type="SUPFAM" id="SSF53300">
    <property type="entry name" value="vWA-like"/>
    <property type="match status" value="1"/>
</dbReference>
<dbReference type="RefSeq" id="WP_086486934.1">
    <property type="nucleotide sequence ID" value="NZ_MSLT01000006.1"/>
</dbReference>
<keyword evidence="1" id="KW-0732">Signal</keyword>
<dbReference type="Proteomes" id="UP000194798">
    <property type="component" value="Unassembled WGS sequence"/>
</dbReference>
<dbReference type="OrthoDB" id="9813456at2"/>
<sequence>MPTLRFSHSYPFMIGSLLLHASIAPQVFAQEACTAPVFDPSNFDLRFSCVSYEGQHFRFDLKKAQLPGQALSWKLDTDSAGSPTCDTNAGGCVVVGKDLRLAFGGLQLANAPYGIILNFTPNPDDPNGLYWSYNKHYAEQAQTPSNTVTSTDITDPNATTPISREINYKVYDVRVSYYGSYAQAMQQKAAIEDNILHFADGVYEASNGAQKLGRVTIYTDGGYADNTDILWVLKCHPNAHVAGRGNKGSRVEHCDTFQQDNDLLIKTRIGGYTLLHEWGHFFYGLMDEYQGSGTACDAESPTSPCDSDVPVDKSAMHQTDNAVNVENNSLVAPIWLNFSTALNFDPSGGKTAQAHVYGKSGWDTLLSDPSTDRKNIGRAFYPELAAVKPEPGRLPTVELGTEEATQKARSDLKIEWKQGATQAERTQLRATRDGHETQANDEVFLVRQFVIDTSAAMSIKDLEAIKATLQSLVSRAESDEVIGIVTFSDTPNVLVPPTRVSSAQQRQHLIDQIKTIKQEPKATALGNALDRAQMDLLAGQFSDEANWLVYLFASGKNTTGLSPESVTRSYRDEGILLMSFITEKNVNSELDELSRATGGGYWTIEDTNRLAELIAEAEAEASPEVVTTVAMGYKEITGQDAFSFFLDNTLSTAEITVSYFGSSAMVTSQLIAPDGSVIEIPEDQCEVADIEAEEEGQDADNYYYCWFDVALPMEGAWQLQVNSDNPVGVEYYVDGLPKDNSNTYFAIVTTSDDEEYVTPGSTVTLHAKLSGKLPITELPLTAVMEGEYGEKTVSFRDDGVAPDHKANDGEYVAVIDAIEAGYHFITVNFDNSAGTAKYSNHGVSYYNAPGNFFSIPKRELETVATRFQRAAYTQLIAE</sequence>
<organism evidence="3 4">
    <name type="scientific">Thioflexithrix psekupsensis</name>
    <dbReference type="NCBI Taxonomy" id="1570016"/>
    <lineage>
        <taxon>Bacteria</taxon>
        <taxon>Pseudomonadati</taxon>
        <taxon>Pseudomonadota</taxon>
        <taxon>Gammaproteobacteria</taxon>
        <taxon>Thiotrichales</taxon>
        <taxon>Thioflexithrix</taxon>
    </lineage>
</organism>
<dbReference type="InterPro" id="IPR036465">
    <property type="entry name" value="vWFA_dom_sf"/>
</dbReference>
<evidence type="ECO:0000313" key="4">
    <source>
        <dbReference type="Proteomes" id="UP000194798"/>
    </source>
</evidence>
<dbReference type="Gene3D" id="3.40.50.410">
    <property type="entry name" value="von Willebrand factor, type A domain"/>
    <property type="match status" value="1"/>
</dbReference>